<feature type="domain" description="Glycosyl hydrolase family 31 C-terminal" evidence="5">
    <location>
        <begin position="631"/>
        <end position="719"/>
    </location>
</feature>
<dbReference type="SUPFAM" id="SSF74650">
    <property type="entry name" value="Galactose mutarotase-like"/>
    <property type="match status" value="1"/>
</dbReference>
<comment type="similarity">
    <text evidence="1 2">Belongs to the glycosyl hydrolase 31 family.</text>
</comment>
<dbReference type="Proteomes" id="UP000646827">
    <property type="component" value="Unassembled WGS sequence"/>
</dbReference>
<dbReference type="OrthoDB" id="5839090at2759"/>
<dbReference type="PANTHER" id="PTHR22762:SF165">
    <property type="entry name" value="PUTATIVE (AFU_ORTHOLOGUE AFUA_1G06560)-RELATED"/>
    <property type="match status" value="1"/>
</dbReference>
<feature type="domain" description="Glycoside hydrolase family 31 N-terminal" evidence="4">
    <location>
        <begin position="29"/>
        <end position="216"/>
    </location>
</feature>
<feature type="domain" description="Glycoside hydrolase family 31 TIM barrel" evidence="3">
    <location>
        <begin position="264"/>
        <end position="621"/>
    </location>
</feature>
<dbReference type="InterPro" id="IPR011013">
    <property type="entry name" value="Gal_mutarotase_sf_dom"/>
</dbReference>
<evidence type="ECO:0000313" key="6">
    <source>
        <dbReference type="EMBL" id="KAG2216383.1"/>
    </source>
</evidence>
<dbReference type="AlphaFoldDB" id="A0A8H7VH77"/>
<dbReference type="GO" id="GO:0030246">
    <property type="term" value="F:carbohydrate binding"/>
    <property type="evidence" value="ECO:0007669"/>
    <property type="project" value="InterPro"/>
</dbReference>
<dbReference type="EMBL" id="JAEPRB010000413">
    <property type="protein sequence ID" value="KAG2216383.1"/>
    <property type="molecule type" value="Genomic_DNA"/>
</dbReference>
<dbReference type="CDD" id="cd14752">
    <property type="entry name" value="GH31_N"/>
    <property type="match status" value="1"/>
</dbReference>
<evidence type="ECO:0000256" key="1">
    <source>
        <dbReference type="ARBA" id="ARBA00007806"/>
    </source>
</evidence>
<dbReference type="GO" id="GO:0005975">
    <property type="term" value="P:carbohydrate metabolic process"/>
    <property type="evidence" value="ECO:0007669"/>
    <property type="project" value="InterPro"/>
</dbReference>
<dbReference type="Gene3D" id="2.60.40.1760">
    <property type="entry name" value="glycosyl hydrolase (family 31)"/>
    <property type="match status" value="1"/>
</dbReference>
<dbReference type="Gene3D" id="2.60.40.1180">
    <property type="entry name" value="Golgi alpha-mannosidase II"/>
    <property type="match status" value="1"/>
</dbReference>
<evidence type="ECO:0000313" key="7">
    <source>
        <dbReference type="Proteomes" id="UP000646827"/>
    </source>
</evidence>
<dbReference type="SUPFAM" id="SSF51011">
    <property type="entry name" value="Glycosyl hydrolase domain"/>
    <property type="match status" value="1"/>
</dbReference>
<dbReference type="PANTHER" id="PTHR22762">
    <property type="entry name" value="ALPHA-GLUCOSIDASE"/>
    <property type="match status" value="1"/>
</dbReference>
<keyword evidence="7" id="KW-1185">Reference proteome</keyword>
<dbReference type="GO" id="GO:0004553">
    <property type="term" value="F:hydrolase activity, hydrolyzing O-glycosyl compounds"/>
    <property type="evidence" value="ECO:0007669"/>
    <property type="project" value="InterPro"/>
</dbReference>
<gene>
    <name evidence="6" type="ORF">INT45_001447</name>
</gene>
<dbReference type="Pfam" id="PF13802">
    <property type="entry name" value="Gal_mutarotas_2"/>
    <property type="match status" value="1"/>
</dbReference>
<proteinExistence type="inferred from homology"/>
<dbReference type="InterPro" id="IPR000322">
    <property type="entry name" value="Glyco_hydro_31_TIM"/>
</dbReference>
<dbReference type="SUPFAM" id="SSF51445">
    <property type="entry name" value="(Trans)glycosidases"/>
    <property type="match status" value="1"/>
</dbReference>
<comment type="caution">
    <text evidence="6">The sequence shown here is derived from an EMBL/GenBank/DDBJ whole genome shotgun (WGS) entry which is preliminary data.</text>
</comment>
<name>A0A8H7VH77_9FUNG</name>
<dbReference type="InterPro" id="IPR013780">
    <property type="entry name" value="Glyco_hydro_b"/>
</dbReference>
<evidence type="ECO:0000259" key="5">
    <source>
        <dbReference type="Pfam" id="PF21365"/>
    </source>
</evidence>
<protein>
    <recommendedName>
        <fullName evidence="8">Glycoside hydrolase family 31 N-terminal domain-containing protein</fullName>
    </recommendedName>
</protein>
<dbReference type="Pfam" id="PF01055">
    <property type="entry name" value="Glyco_hydro_31_2nd"/>
    <property type="match status" value="1"/>
</dbReference>
<sequence>MRQKLPEGYEFDSSISHPVTFRNPDGNVFEIYILASNVIRVRHHTNHKNTEQQQQQQNDIDYGSFNVSRKKYQNGELGQIEVETPLLLIVIELPCLRLVWYDKNTEPHKPFAEDLVRRAYAYQPLPASDNNDNDNNEIWHYRKRYPEDAYFGLGERTGPMNLAGRRFRLERLDSMGYDAETQDPLYKFCPFYVTLSTTTKRAYGIYYQNFSTTTVDFGQELDAMWGPYTSYHAESGPLDYVMIHGPSVSSIVRSFGIITGSTQHLPPRFSFGYLAPSMGYAESDNAQAKIEQFAKQCRKHDIPCDGMHLSSGYTVVNNGDRCVFTWNKKRFPQPEKMAARLNAAGIHIFANVKPWLLQKTHPDFEKLKQERGLVWDDENDKPSTVLQWRAGRYTMGDASYIDFTSETGYTYWQTQLRTQLVEKGFLPWLDNNEFAMLDDQHTYACQVEPKMYDDPLGLLASSVPIKNKRSCARHVGTPIQTLLMAQASFQVLQEAMPNQRPFLITRSSVPFCQQLVNQTWSGDNTTEWKTIRYNISMGVGASLCAIPGGYGHDVGGFAGPSPDPEMFVRWVQQGIFWPRFSIHSFNTDDTITEPWMYPEVLPTIREAIHLRYRIIPYLYSLYVVHTYRNNEPLIRPIFYDHQNDLKTYNQQFEFMLGPTTLIAPISNPNETKRSIYLPQETAWYHYQSEKYFEGGQTVTVDSSLDDAAAPIFVKAGSMICFGQVMNSVHQMPDNDRRVQIFPERWPKKKEGEEEEEEEPHPITRRIFTMIEDDGKTLYHELEGRAYTEVQVWMEAGPDIIKVGLEILNDGYFPDYDTVWVTCPIASETRRLVFVDPQYNEVMNLQECPRIVDDHTMHCYYGLPLPLNNNKKKMKSKATAPL</sequence>
<evidence type="ECO:0000259" key="3">
    <source>
        <dbReference type="Pfam" id="PF01055"/>
    </source>
</evidence>
<reference evidence="6 7" key="1">
    <citation type="submission" date="2020-12" db="EMBL/GenBank/DDBJ databases">
        <title>Metabolic potential, ecology and presence of endohyphal bacteria is reflected in genomic diversity of Mucoromycotina.</title>
        <authorList>
            <person name="Muszewska A."/>
            <person name="Okrasinska A."/>
            <person name="Steczkiewicz K."/>
            <person name="Drgas O."/>
            <person name="Orlowska M."/>
            <person name="Perlinska-Lenart U."/>
            <person name="Aleksandrzak-Piekarczyk T."/>
            <person name="Szatraj K."/>
            <person name="Zielenkiewicz U."/>
            <person name="Pilsyk S."/>
            <person name="Malc E."/>
            <person name="Mieczkowski P."/>
            <person name="Kruszewska J.S."/>
            <person name="Biernat P."/>
            <person name="Pawlowska J."/>
        </authorList>
    </citation>
    <scope>NUCLEOTIDE SEQUENCE [LARGE SCALE GENOMIC DNA]</scope>
    <source>
        <strain evidence="6 7">CBS 142.35</strain>
    </source>
</reference>
<organism evidence="6 7">
    <name type="scientific">Circinella minor</name>
    <dbReference type="NCBI Taxonomy" id="1195481"/>
    <lineage>
        <taxon>Eukaryota</taxon>
        <taxon>Fungi</taxon>
        <taxon>Fungi incertae sedis</taxon>
        <taxon>Mucoromycota</taxon>
        <taxon>Mucoromycotina</taxon>
        <taxon>Mucoromycetes</taxon>
        <taxon>Mucorales</taxon>
        <taxon>Lichtheimiaceae</taxon>
        <taxon>Circinella</taxon>
    </lineage>
</organism>
<evidence type="ECO:0008006" key="8">
    <source>
        <dbReference type="Google" id="ProtNLM"/>
    </source>
</evidence>
<keyword evidence="2" id="KW-0326">Glycosidase</keyword>
<dbReference type="Pfam" id="PF21365">
    <property type="entry name" value="Glyco_hydro_31_3rd"/>
    <property type="match status" value="1"/>
</dbReference>
<dbReference type="Gene3D" id="3.20.20.80">
    <property type="entry name" value="Glycosidases"/>
    <property type="match status" value="1"/>
</dbReference>
<keyword evidence="2" id="KW-0378">Hydrolase</keyword>
<dbReference type="InterPro" id="IPR025887">
    <property type="entry name" value="Glyco_hydro_31_N_dom"/>
</dbReference>
<evidence type="ECO:0000259" key="4">
    <source>
        <dbReference type="Pfam" id="PF13802"/>
    </source>
</evidence>
<dbReference type="InterPro" id="IPR017853">
    <property type="entry name" value="GH"/>
</dbReference>
<dbReference type="InterPro" id="IPR048395">
    <property type="entry name" value="Glyco_hydro_31_C"/>
</dbReference>
<accession>A0A8H7VH77</accession>
<evidence type="ECO:0000256" key="2">
    <source>
        <dbReference type="RuleBase" id="RU361185"/>
    </source>
</evidence>